<protein>
    <submittedName>
        <fullName evidence="1">Xylulose kinase</fullName>
        <ecNumber evidence="1">2.7.1.17</ecNumber>
    </submittedName>
</protein>
<keyword evidence="1" id="KW-0808">Transferase</keyword>
<dbReference type="AlphaFoldDB" id="A0A6J4KGK1"/>
<dbReference type="Gene3D" id="3.30.420.40">
    <property type="match status" value="1"/>
</dbReference>
<reference evidence="1" key="1">
    <citation type="submission" date="2020-02" db="EMBL/GenBank/DDBJ databases">
        <authorList>
            <person name="Meier V. D."/>
        </authorList>
    </citation>
    <scope>NUCLEOTIDE SEQUENCE</scope>
    <source>
        <strain evidence="1">AVDCRST_MAG48</strain>
    </source>
</reference>
<sequence length="39" mass="3991">MTYVAGVDSSTQSVKVVVCDAETGAVVRTGRAPHPDGTE</sequence>
<dbReference type="GO" id="GO:0004856">
    <property type="term" value="F:D-xylulokinase activity"/>
    <property type="evidence" value="ECO:0007669"/>
    <property type="project" value="UniProtKB-EC"/>
</dbReference>
<proteinExistence type="predicted"/>
<gene>
    <name evidence="1" type="ORF">AVDCRST_MAG48-1665</name>
</gene>
<evidence type="ECO:0000313" key="1">
    <source>
        <dbReference type="EMBL" id="CAA9305430.1"/>
    </source>
</evidence>
<name>A0A6J4KGK1_9ACTN</name>
<dbReference type="EC" id="2.7.1.17" evidence="1"/>
<keyword evidence="1" id="KW-0418">Kinase</keyword>
<accession>A0A6J4KGK1</accession>
<organism evidence="1">
    <name type="scientific">uncultured Friedmanniella sp</name>
    <dbReference type="NCBI Taxonomy" id="335381"/>
    <lineage>
        <taxon>Bacteria</taxon>
        <taxon>Bacillati</taxon>
        <taxon>Actinomycetota</taxon>
        <taxon>Actinomycetes</taxon>
        <taxon>Propionibacteriales</taxon>
        <taxon>Nocardioidaceae</taxon>
        <taxon>Friedmanniella</taxon>
        <taxon>environmental samples</taxon>
    </lineage>
</organism>
<dbReference type="EMBL" id="CADCTS010000241">
    <property type="protein sequence ID" value="CAA9305430.1"/>
    <property type="molecule type" value="Genomic_DNA"/>
</dbReference>
<feature type="non-terminal residue" evidence="1">
    <location>
        <position position="39"/>
    </location>
</feature>